<gene>
    <name evidence="1" type="ORF">NRB56_60570</name>
</gene>
<dbReference type="AlphaFoldDB" id="A0A7K0DXL6"/>
<protein>
    <submittedName>
        <fullName evidence="1">Uncharacterized protein</fullName>
    </submittedName>
</protein>
<dbReference type="Proteomes" id="UP000431401">
    <property type="component" value="Unassembled WGS sequence"/>
</dbReference>
<dbReference type="EMBL" id="WEGI01000014">
    <property type="protein sequence ID" value="MQY30455.1"/>
    <property type="molecule type" value="Genomic_DNA"/>
</dbReference>
<reference evidence="1 2" key="1">
    <citation type="submission" date="2019-10" db="EMBL/GenBank/DDBJ databases">
        <title>Nocardia macrotermitis sp. nov. and Nocardia aurantia sp. nov., isolated from the gut of fungus growing-termite Macrotermes natalensis.</title>
        <authorList>
            <person name="Benndorf R."/>
            <person name="Schwitalla J."/>
            <person name="Martin K."/>
            <person name="De Beer W."/>
            <person name="Kaster A.-K."/>
            <person name="Vollmers J."/>
            <person name="Poulsen M."/>
            <person name="Beemelmanns C."/>
        </authorList>
    </citation>
    <scope>NUCLEOTIDE SEQUENCE [LARGE SCALE GENOMIC DNA]</scope>
    <source>
        <strain evidence="1 2">RB56</strain>
    </source>
</reference>
<evidence type="ECO:0000313" key="2">
    <source>
        <dbReference type="Proteomes" id="UP000431401"/>
    </source>
</evidence>
<name>A0A7K0DXL6_9NOCA</name>
<evidence type="ECO:0000313" key="1">
    <source>
        <dbReference type="EMBL" id="MQY30455.1"/>
    </source>
</evidence>
<dbReference type="RefSeq" id="WP_153347737.1">
    <property type="nucleotide sequence ID" value="NZ_WEGI01000014.1"/>
</dbReference>
<sequence>MSPTVPELETRVAALEADRAQTTAALTAIAATTARTGEQADRIVAQLDRHEQRFDAVDARFDGIDRRFAETDERTERRIAESNAHVDKHFAATDERAQRWIAESNARLDERFTETDARADRRIAELNERMDKRFAESEAQFTDRFRQLMTAINALGSQSRERQDQQDLRISRVEQQVLAADARSRSVEESLAEIRDLLVRALDRG</sequence>
<dbReference type="OrthoDB" id="4563284at2"/>
<accession>A0A7K0DXL6</accession>
<organism evidence="1 2">
    <name type="scientific">Nocardia aurantia</name>
    <dbReference type="NCBI Taxonomy" id="2585199"/>
    <lineage>
        <taxon>Bacteria</taxon>
        <taxon>Bacillati</taxon>
        <taxon>Actinomycetota</taxon>
        <taxon>Actinomycetes</taxon>
        <taxon>Mycobacteriales</taxon>
        <taxon>Nocardiaceae</taxon>
        <taxon>Nocardia</taxon>
    </lineage>
</organism>
<dbReference type="Gene3D" id="3.90.20.10">
    <property type="match status" value="1"/>
</dbReference>
<proteinExistence type="predicted"/>
<keyword evidence="2" id="KW-1185">Reference proteome</keyword>
<comment type="caution">
    <text evidence="1">The sequence shown here is derived from an EMBL/GenBank/DDBJ whole genome shotgun (WGS) entry which is preliminary data.</text>
</comment>